<feature type="binding site" evidence="11">
    <location>
        <position position="289"/>
    </location>
    <ligand>
        <name>L-glutamine</name>
        <dbReference type="ChEBI" id="CHEBI:58359"/>
    </ligand>
</feature>
<dbReference type="GO" id="GO:0004088">
    <property type="term" value="F:carbamoyl-phosphate synthase (glutamine-hydrolyzing) activity"/>
    <property type="evidence" value="ECO:0007669"/>
    <property type="project" value="UniProtKB-UniRule"/>
</dbReference>
<dbReference type="InterPro" id="IPR036480">
    <property type="entry name" value="CarbP_synth_ssu_N_sf"/>
</dbReference>
<dbReference type="SMART" id="SM01097">
    <property type="entry name" value="CPSase_sm_chain"/>
    <property type="match status" value="1"/>
</dbReference>
<evidence type="ECO:0000259" key="12">
    <source>
        <dbReference type="SMART" id="SM01097"/>
    </source>
</evidence>
<dbReference type="Gene3D" id="3.50.30.20">
    <property type="entry name" value="Carbamoyl-phosphate synthase small subunit, N-terminal domain"/>
    <property type="match status" value="1"/>
</dbReference>
<organism evidence="13 14">
    <name type="scientific">Acidipropionibacterium virtanenii</name>
    <dbReference type="NCBI Taxonomy" id="2057246"/>
    <lineage>
        <taxon>Bacteria</taxon>
        <taxon>Bacillati</taxon>
        <taxon>Actinomycetota</taxon>
        <taxon>Actinomycetes</taxon>
        <taxon>Propionibacteriales</taxon>
        <taxon>Propionibacteriaceae</taxon>
        <taxon>Acidipropionibacterium</taxon>
    </lineage>
</organism>
<comment type="subunit">
    <text evidence="11">Composed of two chains; the small (or glutamine) chain promotes the hydrolysis of glutamine to ammonia, which is used by the large (or ammonia) chain to synthesize carbamoyl phosphate. Tetramer of heterodimers (alpha,beta)4.</text>
</comment>
<dbReference type="SUPFAM" id="SSF52021">
    <property type="entry name" value="Carbamoyl phosphate synthetase, small subunit N-terminal domain"/>
    <property type="match status" value="1"/>
</dbReference>
<gene>
    <name evidence="11 13" type="primary">carA</name>
    <name evidence="13" type="ORF">JS278_01825</name>
</gene>
<dbReference type="PRINTS" id="PR00096">
    <property type="entry name" value="GATASE"/>
</dbReference>
<feature type="region of interest" description="CPSase" evidence="11">
    <location>
        <begin position="1"/>
        <end position="171"/>
    </location>
</feature>
<dbReference type="CDD" id="cd01744">
    <property type="entry name" value="GATase1_CPSase"/>
    <property type="match status" value="1"/>
</dbReference>
<evidence type="ECO:0000256" key="4">
    <source>
        <dbReference type="ARBA" id="ARBA00022598"/>
    </source>
</evidence>
<comment type="similarity">
    <text evidence="3 11">Belongs to the CarA family.</text>
</comment>
<evidence type="ECO:0000256" key="2">
    <source>
        <dbReference type="ARBA" id="ARBA00005077"/>
    </source>
</evidence>
<dbReference type="Proteomes" id="UP000251995">
    <property type="component" value="Chromosome"/>
</dbReference>
<feature type="domain" description="Carbamoyl-phosphate synthase small subunit N-terminal" evidence="12">
    <location>
        <begin position="2"/>
        <end position="132"/>
    </location>
</feature>
<feature type="active site" description="Nucleophile" evidence="11">
    <location>
        <position position="247"/>
    </location>
</feature>
<evidence type="ECO:0000256" key="6">
    <source>
        <dbReference type="ARBA" id="ARBA00022840"/>
    </source>
</evidence>
<dbReference type="NCBIfam" id="NF009475">
    <property type="entry name" value="PRK12838.1"/>
    <property type="match status" value="1"/>
</dbReference>
<feature type="binding site" evidence="11">
    <location>
        <position position="291"/>
    </location>
    <ligand>
        <name>L-glutamine</name>
        <dbReference type="ChEBI" id="CHEBI:58359"/>
    </ligand>
</feature>
<dbReference type="PRINTS" id="PR00097">
    <property type="entry name" value="ANTSNTHASEII"/>
</dbReference>
<dbReference type="RefSeq" id="WP_114044907.1">
    <property type="nucleotide sequence ID" value="NZ_CP025198.1"/>
</dbReference>
<keyword evidence="7 11" id="KW-0315">Glutamine amidotransferase</keyword>
<dbReference type="SUPFAM" id="SSF52317">
    <property type="entry name" value="Class I glutamine amidotransferase-like"/>
    <property type="match status" value="1"/>
</dbReference>
<keyword evidence="11" id="KW-0055">Arginine biosynthesis</keyword>
<dbReference type="FunFam" id="3.50.30.20:FF:000001">
    <property type="entry name" value="Carbamoyl-phosphate synthase small chain"/>
    <property type="match status" value="1"/>
</dbReference>
<dbReference type="EC" id="6.3.5.5" evidence="11"/>
<comment type="pathway">
    <text evidence="1 11">Pyrimidine metabolism; UMP biosynthesis via de novo pathway; (S)-dihydroorotate from bicarbonate: step 1/3.</text>
</comment>
<dbReference type="PANTHER" id="PTHR43418">
    <property type="entry name" value="MULTIFUNCTIONAL TRYPTOPHAN BIOSYNTHESIS PROTEIN-RELATED"/>
    <property type="match status" value="1"/>
</dbReference>
<evidence type="ECO:0000256" key="1">
    <source>
        <dbReference type="ARBA" id="ARBA00004812"/>
    </source>
</evidence>
<dbReference type="InterPro" id="IPR029062">
    <property type="entry name" value="Class_I_gatase-like"/>
</dbReference>
<feature type="active site" evidence="11">
    <location>
        <position position="332"/>
    </location>
</feature>
<feature type="binding site" evidence="11">
    <location>
        <position position="292"/>
    </location>
    <ligand>
        <name>L-glutamine</name>
        <dbReference type="ChEBI" id="CHEBI:58359"/>
    </ligand>
</feature>
<proteinExistence type="inferred from homology"/>
<evidence type="ECO:0000256" key="5">
    <source>
        <dbReference type="ARBA" id="ARBA00022741"/>
    </source>
</evidence>
<keyword evidence="11" id="KW-0028">Amino-acid biosynthesis</keyword>
<dbReference type="InterPro" id="IPR006274">
    <property type="entry name" value="CarbamoylP_synth_ssu"/>
</dbReference>
<dbReference type="InterPro" id="IPR050472">
    <property type="entry name" value="Anth_synth/Amidotransfase"/>
</dbReference>
<feature type="binding site" evidence="11">
    <location>
        <position position="220"/>
    </location>
    <ligand>
        <name>L-glutamine</name>
        <dbReference type="ChEBI" id="CHEBI:58359"/>
    </ligand>
</feature>
<dbReference type="Pfam" id="PF00988">
    <property type="entry name" value="CPSase_sm_chain"/>
    <property type="match status" value="1"/>
</dbReference>
<dbReference type="NCBIfam" id="TIGR01368">
    <property type="entry name" value="CPSaseIIsmall"/>
    <property type="match status" value="1"/>
</dbReference>
<dbReference type="GO" id="GO:0004359">
    <property type="term" value="F:glutaminase activity"/>
    <property type="evidence" value="ECO:0007669"/>
    <property type="project" value="RHEA"/>
</dbReference>
<dbReference type="GO" id="GO:0006541">
    <property type="term" value="P:glutamine metabolic process"/>
    <property type="evidence" value="ECO:0007669"/>
    <property type="project" value="InterPro"/>
</dbReference>
<comment type="function">
    <text evidence="11">Small subunit of the glutamine-dependent carbamoyl phosphate synthetase (CPSase). CPSase catalyzes the formation of carbamoyl phosphate from the ammonia moiety of glutamine, carbonate, and phosphate donated by ATP, constituting the first step of 2 biosynthetic pathways, one leading to arginine and/or urea and the other to pyrimidine nucleotides. The small subunit (glutamine amidotransferase) binds and cleaves glutamine to supply the large subunit with the substrate ammonia.</text>
</comment>
<protein>
    <recommendedName>
        <fullName evidence="11">Carbamoyl phosphate synthase small chain</fullName>
        <ecNumber evidence="11">6.3.5.5</ecNumber>
    </recommendedName>
    <alternativeName>
        <fullName evidence="11">Carbamoyl phosphate synthetase glutamine chain</fullName>
    </alternativeName>
</protein>
<keyword evidence="14" id="KW-1185">Reference proteome</keyword>
<evidence type="ECO:0000256" key="3">
    <source>
        <dbReference type="ARBA" id="ARBA00007800"/>
    </source>
</evidence>
<dbReference type="HAMAP" id="MF_01209">
    <property type="entry name" value="CPSase_S_chain"/>
    <property type="match status" value="1"/>
</dbReference>
<dbReference type="KEGG" id="acij:JS278_01825"/>
<evidence type="ECO:0000256" key="11">
    <source>
        <dbReference type="HAMAP-Rule" id="MF_01209"/>
    </source>
</evidence>
<dbReference type="PROSITE" id="PS51273">
    <property type="entry name" value="GATASE_TYPE_1"/>
    <property type="match status" value="1"/>
</dbReference>
<dbReference type="InterPro" id="IPR035686">
    <property type="entry name" value="CPSase_GATase1"/>
</dbReference>
<dbReference type="EMBL" id="CP025198">
    <property type="protein sequence ID" value="AXE38984.1"/>
    <property type="molecule type" value="Genomic_DNA"/>
</dbReference>
<name>A0A344UUN6_9ACTN</name>
<evidence type="ECO:0000313" key="13">
    <source>
        <dbReference type="EMBL" id="AXE38984.1"/>
    </source>
</evidence>
<dbReference type="OrthoDB" id="9804328at2"/>
<keyword evidence="4 11" id="KW-0436">Ligase</keyword>
<evidence type="ECO:0000313" key="14">
    <source>
        <dbReference type="Proteomes" id="UP000251995"/>
    </source>
</evidence>
<keyword evidence="8 11" id="KW-0665">Pyrimidine biosynthesis</keyword>
<feature type="binding site" evidence="11">
    <location>
        <position position="222"/>
    </location>
    <ligand>
        <name>L-glutamine</name>
        <dbReference type="ChEBI" id="CHEBI:58359"/>
    </ligand>
</feature>
<dbReference type="GO" id="GO:0006526">
    <property type="term" value="P:L-arginine biosynthetic process"/>
    <property type="evidence" value="ECO:0007669"/>
    <property type="project" value="UniProtKB-UniRule"/>
</dbReference>
<evidence type="ECO:0000256" key="7">
    <source>
        <dbReference type="ARBA" id="ARBA00022962"/>
    </source>
</evidence>
<evidence type="ECO:0000256" key="8">
    <source>
        <dbReference type="ARBA" id="ARBA00022975"/>
    </source>
</evidence>
<comment type="catalytic activity">
    <reaction evidence="9 11">
        <text>hydrogencarbonate + L-glutamine + 2 ATP + H2O = carbamoyl phosphate + L-glutamate + 2 ADP + phosphate + 2 H(+)</text>
        <dbReference type="Rhea" id="RHEA:18633"/>
        <dbReference type="ChEBI" id="CHEBI:15377"/>
        <dbReference type="ChEBI" id="CHEBI:15378"/>
        <dbReference type="ChEBI" id="CHEBI:17544"/>
        <dbReference type="ChEBI" id="CHEBI:29985"/>
        <dbReference type="ChEBI" id="CHEBI:30616"/>
        <dbReference type="ChEBI" id="CHEBI:43474"/>
        <dbReference type="ChEBI" id="CHEBI:58228"/>
        <dbReference type="ChEBI" id="CHEBI:58359"/>
        <dbReference type="ChEBI" id="CHEBI:456216"/>
        <dbReference type="EC" id="6.3.5.5"/>
    </reaction>
</comment>
<evidence type="ECO:0000256" key="10">
    <source>
        <dbReference type="ARBA" id="ARBA00049285"/>
    </source>
</evidence>
<dbReference type="InterPro" id="IPR002474">
    <property type="entry name" value="CarbamoylP_synth_ssu_N"/>
</dbReference>
<dbReference type="AlphaFoldDB" id="A0A344UUN6"/>
<dbReference type="Pfam" id="PF00117">
    <property type="entry name" value="GATase"/>
    <property type="match status" value="1"/>
</dbReference>
<comment type="pathway">
    <text evidence="2 11">Amino-acid biosynthesis; L-arginine biosynthesis; carbamoyl phosphate from bicarbonate: step 1/1.</text>
</comment>
<dbReference type="GO" id="GO:0044205">
    <property type="term" value="P:'de novo' UMP biosynthetic process"/>
    <property type="evidence" value="ECO:0007669"/>
    <property type="project" value="UniProtKB-UniRule"/>
</dbReference>
<reference evidence="13 14" key="1">
    <citation type="submission" date="2017-12" db="EMBL/GenBank/DDBJ databases">
        <title>The whole genome sequence of the Acidipropionibacterium virtanenii sp. nov. type strain JS278.</title>
        <authorList>
            <person name="Laine P."/>
            <person name="Deptula P."/>
            <person name="Varmanen P."/>
            <person name="Auvinen P."/>
        </authorList>
    </citation>
    <scope>NUCLEOTIDE SEQUENCE [LARGE SCALE GENOMIC DNA]</scope>
    <source>
        <strain evidence="13 14">JS278</strain>
    </source>
</reference>
<accession>A0A344UUN6</accession>
<dbReference type="PANTHER" id="PTHR43418:SF7">
    <property type="entry name" value="CARBAMOYL-PHOSPHATE SYNTHASE SMALL CHAIN"/>
    <property type="match status" value="1"/>
</dbReference>
<feature type="active site" evidence="11">
    <location>
        <position position="334"/>
    </location>
</feature>
<dbReference type="GO" id="GO:0005524">
    <property type="term" value="F:ATP binding"/>
    <property type="evidence" value="ECO:0007669"/>
    <property type="project" value="UniProtKB-UniRule"/>
</dbReference>
<evidence type="ECO:0000256" key="9">
    <source>
        <dbReference type="ARBA" id="ARBA00048816"/>
    </source>
</evidence>
<feature type="binding site" evidence="11">
    <location>
        <position position="251"/>
    </location>
    <ligand>
        <name>L-glutamine</name>
        <dbReference type="ChEBI" id="CHEBI:58359"/>
    </ligand>
</feature>
<dbReference type="Gene3D" id="3.40.50.880">
    <property type="match status" value="1"/>
</dbReference>
<dbReference type="UniPathway" id="UPA00070">
    <property type="reaction ID" value="UER00115"/>
</dbReference>
<feature type="binding site" evidence="11">
    <location>
        <position position="46"/>
    </location>
    <ligand>
        <name>L-glutamine</name>
        <dbReference type="ChEBI" id="CHEBI:58359"/>
    </ligand>
</feature>
<dbReference type="InterPro" id="IPR017926">
    <property type="entry name" value="GATASE"/>
</dbReference>
<dbReference type="UniPathway" id="UPA00068">
    <property type="reaction ID" value="UER00171"/>
</dbReference>
<keyword evidence="6 11" id="KW-0067">ATP-binding</keyword>
<feature type="binding site" evidence="11">
    <location>
        <position position="248"/>
    </location>
    <ligand>
        <name>L-glutamine</name>
        <dbReference type="ChEBI" id="CHEBI:58359"/>
    </ligand>
</feature>
<dbReference type="GO" id="GO:0006207">
    <property type="term" value="P:'de novo' pyrimidine nucleobase biosynthetic process"/>
    <property type="evidence" value="ECO:0007669"/>
    <property type="project" value="InterPro"/>
</dbReference>
<comment type="catalytic activity">
    <reaction evidence="10 11">
        <text>L-glutamine + H2O = L-glutamate + NH4(+)</text>
        <dbReference type="Rhea" id="RHEA:15889"/>
        <dbReference type="ChEBI" id="CHEBI:15377"/>
        <dbReference type="ChEBI" id="CHEBI:28938"/>
        <dbReference type="ChEBI" id="CHEBI:29985"/>
        <dbReference type="ChEBI" id="CHEBI:58359"/>
    </reaction>
</comment>
<sequence>MTTRTLLLADGTSYTGEAFGADRQVRAEVVFTTGMTGYQETLTDQSYNGQIVTFSYPLIGNTGINRDDMESLFPTTAGVVCREYPRLASNWRNRVSLDQFLKVHDIPGLAGIDTRALVRRLRTEGVMKGVLVGPDADLENELESLRSAELPTDQVARVSTRTAYPSPLGGHSVVLFDFGLKHSILRELARRGCAVTVVPHTISAERVRALAPDGIMLSNGPGDPKSLDGVEQVIRDLQEDYPIFGICLGHQLLCLANGADTYKLPFGHRGFNHPVKDLRSGRIDFTSQNHGFAVDPESIPGTELEITQIEINDGTVEGVRHSRLPAISVQYHPDAAAGPHDAEHIFDDFIDLMDAHRQAGPAPRDMSAPVLQRGAVPRSLMPATEGNN</sequence>
<dbReference type="PRINTS" id="PR00099">
    <property type="entry name" value="CPSGATASE"/>
</dbReference>
<keyword evidence="5 11" id="KW-0547">Nucleotide-binding</keyword>